<comment type="caution">
    <text evidence="2">The sequence shown here is derived from an EMBL/GenBank/DDBJ whole genome shotgun (WGS) entry which is preliminary data.</text>
</comment>
<gene>
    <name evidence="2" type="ORF">NBH21_04335</name>
</gene>
<dbReference type="AlphaFoldDB" id="A0AAJ1BTR6"/>
<proteinExistence type="predicted"/>
<dbReference type="SUPFAM" id="SSF51182">
    <property type="entry name" value="RmlC-like cupins"/>
    <property type="match status" value="1"/>
</dbReference>
<organism evidence="2 3">
    <name type="scientific">Ciceribacter sichuanensis</name>
    <dbReference type="NCBI Taxonomy" id="2949647"/>
    <lineage>
        <taxon>Bacteria</taxon>
        <taxon>Pseudomonadati</taxon>
        <taxon>Pseudomonadota</taxon>
        <taxon>Alphaproteobacteria</taxon>
        <taxon>Hyphomicrobiales</taxon>
        <taxon>Rhizobiaceae</taxon>
        <taxon>Ciceribacter</taxon>
    </lineage>
</organism>
<dbReference type="EMBL" id="JAMXLX010000001">
    <property type="protein sequence ID" value="MCO5955994.1"/>
    <property type="molecule type" value="Genomic_DNA"/>
</dbReference>
<dbReference type="Proteomes" id="UP001155380">
    <property type="component" value="Unassembled WGS sequence"/>
</dbReference>
<dbReference type="PANTHER" id="PTHR40943:SF1">
    <property type="entry name" value="CYTOPLASMIC PROTEIN"/>
    <property type="match status" value="1"/>
</dbReference>
<dbReference type="RefSeq" id="WP_250912693.1">
    <property type="nucleotide sequence ID" value="NZ_JAMXLX010000001.1"/>
</dbReference>
<reference evidence="2" key="1">
    <citation type="submission" date="2022-06" db="EMBL/GenBank/DDBJ databases">
        <authorList>
            <person name="Sun Q."/>
        </authorList>
    </citation>
    <scope>NUCLEOTIDE SEQUENCE</scope>
    <source>
        <strain evidence="2">S101</strain>
    </source>
</reference>
<evidence type="ECO:0000313" key="2">
    <source>
        <dbReference type="EMBL" id="MCO5955994.1"/>
    </source>
</evidence>
<evidence type="ECO:0000259" key="1">
    <source>
        <dbReference type="Pfam" id="PF05899"/>
    </source>
</evidence>
<dbReference type="Gene3D" id="2.60.120.10">
    <property type="entry name" value="Jelly Rolls"/>
    <property type="match status" value="1"/>
</dbReference>
<dbReference type="InterPro" id="IPR008579">
    <property type="entry name" value="UGlyAH_Cupin_dom"/>
</dbReference>
<protein>
    <submittedName>
        <fullName evidence="2">Cupin domain-containing protein</fullName>
    </submittedName>
</protein>
<dbReference type="Pfam" id="PF05899">
    <property type="entry name" value="Cupin_3"/>
    <property type="match status" value="1"/>
</dbReference>
<dbReference type="CDD" id="cd02227">
    <property type="entry name" value="cupin_TM1112-like"/>
    <property type="match status" value="1"/>
</dbReference>
<dbReference type="InterPro" id="IPR014710">
    <property type="entry name" value="RmlC-like_jellyroll"/>
</dbReference>
<sequence>MTNSLTFDLTGIEPEEGAPAADQIIAGDPRFTTWNIEDRDDSLFSGVWQATPGKWKVSYDEWEYFHIHEGHSILTEDGCEPIHLRAGDRLIVRPGLKGTWEVIETTLKDYVIKL</sequence>
<dbReference type="InterPro" id="IPR011051">
    <property type="entry name" value="RmlC_Cupin_sf"/>
</dbReference>
<dbReference type="PANTHER" id="PTHR40943">
    <property type="entry name" value="CYTOPLASMIC PROTEIN-RELATED"/>
    <property type="match status" value="1"/>
</dbReference>
<accession>A0AAJ1BTR6</accession>
<feature type="domain" description="(S)-ureidoglycine aminohydrolase cupin" evidence="1">
    <location>
        <begin position="43"/>
        <end position="110"/>
    </location>
</feature>
<evidence type="ECO:0000313" key="3">
    <source>
        <dbReference type="Proteomes" id="UP001155380"/>
    </source>
</evidence>
<name>A0AAJ1BTR6_9HYPH</name>